<dbReference type="Proteomes" id="UP000178086">
    <property type="component" value="Unassembled WGS sequence"/>
</dbReference>
<proteinExistence type="predicted"/>
<evidence type="ECO:0000313" key="1">
    <source>
        <dbReference type="EMBL" id="OFW35539.1"/>
    </source>
</evidence>
<name>A0A1F2URF9_9ACTN</name>
<accession>A0A1F2URF9</accession>
<protein>
    <submittedName>
        <fullName evidence="1">Uncharacterized protein</fullName>
    </submittedName>
</protein>
<comment type="caution">
    <text evidence="1">The sequence shown here is derived from an EMBL/GenBank/DDBJ whole genome shotgun (WGS) entry which is preliminary data.</text>
</comment>
<dbReference type="EMBL" id="MELI01000014">
    <property type="protein sequence ID" value="OFW35539.1"/>
    <property type="molecule type" value="Genomic_DNA"/>
</dbReference>
<dbReference type="AlphaFoldDB" id="A0A1F2URF9"/>
<reference evidence="1 2" key="1">
    <citation type="journal article" date="2016" name="Nat. Commun.">
        <title>Thousands of microbial genomes shed light on interconnected biogeochemical processes in an aquifer system.</title>
        <authorList>
            <person name="Anantharaman K."/>
            <person name="Brown C.T."/>
            <person name="Hug L.A."/>
            <person name="Sharon I."/>
            <person name="Castelle C.J."/>
            <person name="Probst A.J."/>
            <person name="Thomas B.C."/>
            <person name="Singh A."/>
            <person name="Wilkins M.J."/>
            <person name="Karaoz U."/>
            <person name="Brodie E.L."/>
            <person name="Williams K.H."/>
            <person name="Hubbard S.S."/>
            <person name="Banfield J.F."/>
        </authorList>
    </citation>
    <scope>NUCLEOTIDE SEQUENCE [LARGE SCALE GENOMIC DNA]</scope>
</reference>
<organism evidence="1 2">
    <name type="scientific">Candidatus Aquicultor primus</name>
    <dbReference type="NCBI Taxonomy" id="1797195"/>
    <lineage>
        <taxon>Bacteria</taxon>
        <taxon>Bacillati</taxon>
        <taxon>Actinomycetota</taxon>
        <taxon>Candidatus Aquicultoria</taxon>
        <taxon>Candidatus Aquicultorales</taxon>
        <taxon>Candidatus Aquicultoraceae</taxon>
        <taxon>Candidatus Aquicultor</taxon>
    </lineage>
</organism>
<sequence>MSRFVIDRFKGRVAHGVVTAEFAGDKATLTGYDAKSAREIEFLLNKAYNIPQYVSSGANALAVSMPEPLEPGSEEHFEAVMQALPDYGFLARRIG</sequence>
<evidence type="ECO:0000313" key="2">
    <source>
        <dbReference type="Proteomes" id="UP000178086"/>
    </source>
</evidence>
<gene>
    <name evidence="1" type="ORF">A2074_07180</name>
</gene>